<gene>
    <name evidence="2" type="ORF">MGALLINA_01230</name>
</gene>
<dbReference type="Proteomes" id="UP000076983">
    <property type="component" value="Unassembled WGS sequence"/>
</dbReference>
<keyword evidence="1" id="KW-0472">Membrane</keyword>
<keyword evidence="1" id="KW-1133">Transmembrane helix</keyword>
<organism evidence="2 3">
    <name type="scientific">Mycoplasmopsis gallinarum</name>
    <dbReference type="NCBI Taxonomy" id="29557"/>
    <lineage>
        <taxon>Bacteria</taxon>
        <taxon>Bacillati</taxon>
        <taxon>Mycoplasmatota</taxon>
        <taxon>Mycoplasmoidales</taxon>
        <taxon>Metamycoplasmataceae</taxon>
        <taxon>Mycoplasmopsis</taxon>
    </lineage>
</organism>
<dbReference type="PATRIC" id="fig|29557.3.peg.113"/>
<dbReference type="AlphaFoldDB" id="A0A168RL95"/>
<keyword evidence="1" id="KW-0812">Transmembrane</keyword>
<sequence length="64" mass="7615">MFDFALINNESAYIDGFLNSEIGNQKSNHHLEIARISLWYGFKLAYDYLILVYYLIRIIGYFRS</sequence>
<feature type="transmembrane region" description="Helical" evidence="1">
    <location>
        <begin position="36"/>
        <end position="56"/>
    </location>
</feature>
<keyword evidence="3" id="KW-1185">Reference proteome</keyword>
<evidence type="ECO:0000256" key="1">
    <source>
        <dbReference type="SAM" id="Phobius"/>
    </source>
</evidence>
<name>A0A168RL95_9BACT</name>
<accession>A0A168RL95</accession>
<proteinExistence type="predicted"/>
<evidence type="ECO:0000313" key="2">
    <source>
        <dbReference type="EMBL" id="OAB49086.1"/>
    </source>
</evidence>
<protein>
    <submittedName>
        <fullName evidence="2">Uncharacterized protein</fullName>
    </submittedName>
</protein>
<comment type="caution">
    <text evidence="2">The sequence shown here is derived from an EMBL/GenBank/DDBJ whole genome shotgun (WGS) entry which is preliminary data.</text>
</comment>
<dbReference type="EMBL" id="LVLH01000020">
    <property type="protein sequence ID" value="OAB49086.1"/>
    <property type="molecule type" value="Genomic_DNA"/>
</dbReference>
<reference evidence="2 3" key="1">
    <citation type="submission" date="2016-03" db="EMBL/GenBank/DDBJ databases">
        <title>Genome sequence of Mycoplasma gallinarum strain Mgn_IPT.</title>
        <authorList>
            <person name="Yacoub E."/>
            <person name="Sirand-Pugnet P."/>
            <person name="Barre A."/>
            <person name="Maurier F."/>
            <person name="Blanchard A."/>
            <person name="Ben Abdelmoumen B.M."/>
        </authorList>
    </citation>
    <scope>NUCLEOTIDE SEQUENCE [LARGE SCALE GENOMIC DNA]</scope>
    <source>
        <strain evidence="2 3">Mgn_IPT</strain>
    </source>
</reference>
<evidence type="ECO:0000313" key="3">
    <source>
        <dbReference type="Proteomes" id="UP000076983"/>
    </source>
</evidence>